<dbReference type="Pfam" id="PF02737">
    <property type="entry name" value="3HCDH_N"/>
    <property type="match status" value="1"/>
</dbReference>
<dbReference type="Pfam" id="PF00378">
    <property type="entry name" value="ECH_1"/>
    <property type="match status" value="1"/>
</dbReference>
<evidence type="ECO:0000256" key="9">
    <source>
        <dbReference type="ARBA" id="ARBA00023098"/>
    </source>
</evidence>
<dbReference type="AlphaFoldDB" id="A0A5C5VHI5"/>
<dbReference type="OrthoDB" id="9771883at2"/>
<feature type="domain" description="3-hydroxyacyl-CoA dehydrogenase C-terminal" evidence="13">
    <location>
        <begin position="633"/>
        <end position="713"/>
    </location>
</feature>
<feature type="domain" description="3-hydroxyacyl-CoA dehydrogenase NAD binding" evidence="14">
    <location>
        <begin position="326"/>
        <end position="503"/>
    </location>
</feature>
<gene>
    <name evidence="15" type="primary">fadB</name>
    <name evidence="15" type="ORF">KOR34_21520</name>
</gene>
<dbReference type="PANTHER" id="PTHR43612">
    <property type="entry name" value="TRIFUNCTIONAL ENZYME SUBUNIT ALPHA"/>
    <property type="match status" value="1"/>
</dbReference>
<comment type="caution">
    <text evidence="15">The sequence shown here is derived from an EMBL/GenBank/DDBJ whole genome shotgun (WGS) entry which is preliminary data.</text>
</comment>
<dbReference type="PANTHER" id="PTHR43612:SF3">
    <property type="entry name" value="TRIFUNCTIONAL ENZYME SUBUNIT ALPHA, MITOCHONDRIAL"/>
    <property type="match status" value="1"/>
</dbReference>
<keyword evidence="5" id="KW-0276">Fatty acid metabolism</keyword>
<evidence type="ECO:0000256" key="11">
    <source>
        <dbReference type="ARBA" id="ARBA00023268"/>
    </source>
</evidence>
<comment type="catalytic activity">
    <reaction evidence="12">
        <text>a (3S)-3-hydroxyacyl-CoA + NAD(+) = a 3-oxoacyl-CoA + NADH + H(+)</text>
        <dbReference type="Rhea" id="RHEA:22432"/>
        <dbReference type="ChEBI" id="CHEBI:15378"/>
        <dbReference type="ChEBI" id="CHEBI:57318"/>
        <dbReference type="ChEBI" id="CHEBI:57540"/>
        <dbReference type="ChEBI" id="CHEBI:57945"/>
        <dbReference type="ChEBI" id="CHEBI:90726"/>
        <dbReference type="EC" id="1.1.1.35"/>
    </reaction>
</comment>
<keyword evidence="8" id="KW-0520">NAD</keyword>
<name>A0A5C5VHI5_9BACT</name>
<dbReference type="Pfam" id="PF00725">
    <property type="entry name" value="3HCDH"/>
    <property type="match status" value="2"/>
</dbReference>
<evidence type="ECO:0000256" key="1">
    <source>
        <dbReference type="ARBA" id="ARBA00005005"/>
    </source>
</evidence>
<dbReference type="RefSeq" id="WP_146564554.1">
    <property type="nucleotide sequence ID" value="NZ_SIHJ01000001.1"/>
</dbReference>
<proteinExistence type="inferred from homology"/>
<dbReference type="GO" id="GO:0004300">
    <property type="term" value="F:enoyl-CoA hydratase activity"/>
    <property type="evidence" value="ECO:0007669"/>
    <property type="project" value="UniProtKB-EC"/>
</dbReference>
<accession>A0A5C5VHI5</accession>
<protein>
    <recommendedName>
        <fullName evidence="4">enoyl-CoA hydratase</fullName>
        <ecNumber evidence="4">4.2.1.17</ecNumber>
    </recommendedName>
</protein>
<comment type="pathway">
    <text evidence="1">Lipid metabolism; fatty acid beta-oxidation.</text>
</comment>
<dbReference type="SUPFAM" id="SSF52096">
    <property type="entry name" value="ClpP/crotonase"/>
    <property type="match status" value="1"/>
</dbReference>
<evidence type="ECO:0000256" key="10">
    <source>
        <dbReference type="ARBA" id="ARBA00023239"/>
    </source>
</evidence>
<dbReference type="CDD" id="cd06558">
    <property type="entry name" value="crotonase-like"/>
    <property type="match status" value="1"/>
</dbReference>
<evidence type="ECO:0000256" key="7">
    <source>
        <dbReference type="ARBA" id="ARBA00023002"/>
    </source>
</evidence>
<sequence length="734" mass="78269">MSGSSHTSLAVHDDGLAVITLDRQGSSANLLSSGVLDEIEGHLNALDKRSGVSGLVFVSAKSGIFIAGADLTEFAAGLDQSDEEVQRVSQRGQQLLGRLATCGYVTVAAIDGICVGGGAELAVWCDRRILTTSSKTQFGFPEVKLGLFPGWGGTARTPRMIGLSNAVELVTGGESVGAHEAAKLGLAEDLVSDAEGLIDAARRMVAAESDSGDYLADRKAWSDPITIDPTELGFLGATASAYIQGQTGGHYPAPLAALELMLEASQVDLEAACEMESQRFAPLFGSPVNRSLLNVFFLQDRAKKTDVGSRQSPDESSEHWQHARRVSVIGAGIMGQGIAAANVKRGIAVSMSDMREESLLAGISGVVREASYNKQTKSVDAELAIERSALVDAALSDAELGWADIVIEAVVENLEVKHQLFERLERHLGERTILCSNTSTIPISQLAEGLAHPDRFCGLHFFNPVRKMPLVEVIRGKRTSEATIAAMAYYARRLGKTPVIVNDGPGFLVNRLLLPYMNEAALLVSEGVPIKDVERAAKDFGMPMGPITLYDVVGLDTCLHAGGVMLEAFPDRVVPATIVERLVEAGRLGQKNGRGFFDYPSAKPGKPPKGVPSDEAAKLIDEDRRRAEVDAPIVDRLMLPMLLEATRAVEDGVAADVRDVDLALILGIGFPPHKGGLFHWADTIGAAAILERLKPLEPLGERFRPTALLTQVAADGGKFYDLSHSTGGEKETIL</sequence>
<dbReference type="Gene3D" id="3.40.50.720">
    <property type="entry name" value="NAD(P)-binding Rossmann-like Domain"/>
    <property type="match status" value="1"/>
</dbReference>
<keyword evidence="10" id="KW-0456">Lyase</keyword>
<keyword evidence="7" id="KW-0560">Oxidoreductase</keyword>
<dbReference type="InterPro" id="IPR008927">
    <property type="entry name" value="6-PGluconate_DH-like_C_sf"/>
</dbReference>
<reference evidence="15 16" key="1">
    <citation type="submission" date="2019-02" db="EMBL/GenBank/DDBJ databases">
        <title>Deep-cultivation of Planctomycetes and their phenomic and genomic characterization uncovers novel biology.</title>
        <authorList>
            <person name="Wiegand S."/>
            <person name="Jogler M."/>
            <person name="Boedeker C."/>
            <person name="Pinto D."/>
            <person name="Vollmers J."/>
            <person name="Rivas-Marin E."/>
            <person name="Kohn T."/>
            <person name="Peeters S.H."/>
            <person name="Heuer A."/>
            <person name="Rast P."/>
            <person name="Oberbeckmann S."/>
            <person name="Bunk B."/>
            <person name="Jeske O."/>
            <person name="Meyerdierks A."/>
            <person name="Storesund J.E."/>
            <person name="Kallscheuer N."/>
            <person name="Luecker S."/>
            <person name="Lage O.M."/>
            <person name="Pohl T."/>
            <person name="Merkel B.J."/>
            <person name="Hornburger P."/>
            <person name="Mueller R.-W."/>
            <person name="Bruemmer F."/>
            <person name="Labrenz M."/>
            <person name="Spormann A.M."/>
            <person name="Op Den Camp H."/>
            <person name="Overmann J."/>
            <person name="Amann R."/>
            <person name="Jetten M.S.M."/>
            <person name="Mascher T."/>
            <person name="Medema M.H."/>
            <person name="Devos D.P."/>
            <person name="Kaster A.-K."/>
            <person name="Ovreas L."/>
            <person name="Rohde M."/>
            <person name="Galperin M.Y."/>
            <person name="Jogler C."/>
        </authorList>
    </citation>
    <scope>NUCLEOTIDE SEQUENCE [LARGE SCALE GENOMIC DNA]</scope>
    <source>
        <strain evidence="15 16">KOR34</strain>
    </source>
</reference>
<keyword evidence="16" id="KW-1185">Reference proteome</keyword>
<evidence type="ECO:0000256" key="8">
    <source>
        <dbReference type="ARBA" id="ARBA00023027"/>
    </source>
</evidence>
<evidence type="ECO:0000256" key="3">
    <source>
        <dbReference type="ARBA" id="ARBA00008750"/>
    </source>
</evidence>
<dbReference type="EMBL" id="SIHJ01000001">
    <property type="protein sequence ID" value="TWT37205.1"/>
    <property type="molecule type" value="Genomic_DNA"/>
</dbReference>
<evidence type="ECO:0000259" key="14">
    <source>
        <dbReference type="Pfam" id="PF02737"/>
    </source>
</evidence>
<dbReference type="PROSITE" id="PS00067">
    <property type="entry name" value="3HCDH"/>
    <property type="match status" value="1"/>
</dbReference>
<dbReference type="Gene3D" id="3.90.226.10">
    <property type="entry name" value="2-enoyl-CoA Hydratase, Chain A, domain 1"/>
    <property type="match status" value="1"/>
</dbReference>
<dbReference type="InterPro" id="IPR006108">
    <property type="entry name" value="3HC_DH_C"/>
</dbReference>
<evidence type="ECO:0000256" key="5">
    <source>
        <dbReference type="ARBA" id="ARBA00022832"/>
    </source>
</evidence>
<dbReference type="InterPro" id="IPR029045">
    <property type="entry name" value="ClpP/crotonase-like_dom_sf"/>
</dbReference>
<evidence type="ECO:0000313" key="16">
    <source>
        <dbReference type="Proteomes" id="UP000316714"/>
    </source>
</evidence>
<dbReference type="SUPFAM" id="SSF48179">
    <property type="entry name" value="6-phosphogluconate dehydrogenase C-terminal domain-like"/>
    <property type="match status" value="2"/>
</dbReference>
<keyword evidence="9" id="KW-0443">Lipid metabolism</keyword>
<dbReference type="SUPFAM" id="SSF51735">
    <property type="entry name" value="NAD(P)-binding Rossmann-fold domains"/>
    <property type="match status" value="1"/>
</dbReference>
<evidence type="ECO:0000256" key="6">
    <source>
        <dbReference type="ARBA" id="ARBA00022963"/>
    </source>
</evidence>
<dbReference type="Gene3D" id="1.10.1040.50">
    <property type="match status" value="1"/>
</dbReference>
<keyword evidence="11" id="KW-0511">Multifunctional enzyme</keyword>
<organism evidence="15 16">
    <name type="scientific">Posidoniimonas corsicana</name>
    <dbReference type="NCBI Taxonomy" id="1938618"/>
    <lineage>
        <taxon>Bacteria</taxon>
        <taxon>Pseudomonadati</taxon>
        <taxon>Planctomycetota</taxon>
        <taxon>Planctomycetia</taxon>
        <taxon>Pirellulales</taxon>
        <taxon>Lacipirellulaceae</taxon>
        <taxon>Posidoniimonas</taxon>
    </lineage>
</organism>
<comment type="similarity">
    <text evidence="3">In the N-terminal section; belongs to the enoyl-CoA hydratase/isomerase family.</text>
</comment>
<dbReference type="GO" id="GO:0006635">
    <property type="term" value="P:fatty acid beta-oxidation"/>
    <property type="evidence" value="ECO:0007669"/>
    <property type="project" value="UniProtKB-UniPathway"/>
</dbReference>
<evidence type="ECO:0000313" key="15">
    <source>
        <dbReference type="EMBL" id="TWT37205.1"/>
    </source>
</evidence>
<feature type="domain" description="3-hydroxyacyl-CoA dehydrogenase C-terminal" evidence="13">
    <location>
        <begin position="506"/>
        <end position="599"/>
    </location>
</feature>
<dbReference type="InterPro" id="IPR001753">
    <property type="entry name" value="Enoyl-CoA_hydra/iso"/>
</dbReference>
<evidence type="ECO:0000256" key="4">
    <source>
        <dbReference type="ARBA" id="ARBA00012076"/>
    </source>
</evidence>
<dbReference type="InterPro" id="IPR050136">
    <property type="entry name" value="FA_oxidation_alpha_subunit"/>
</dbReference>
<evidence type="ECO:0000256" key="12">
    <source>
        <dbReference type="ARBA" id="ARBA00049556"/>
    </source>
</evidence>
<dbReference type="EC" id="4.2.1.17" evidence="4"/>
<dbReference type="InterPro" id="IPR036291">
    <property type="entry name" value="NAD(P)-bd_dom_sf"/>
</dbReference>
<dbReference type="GO" id="GO:0070403">
    <property type="term" value="F:NAD+ binding"/>
    <property type="evidence" value="ECO:0007669"/>
    <property type="project" value="InterPro"/>
</dbReference>
<evidence type="ECO:0000256" key="2">
    <source>
        <dbReference type="ARBA" id="ARBA00007005"/>
    </source>
</evidence>
<comment type="similarity">
    <text evidence="2">In the central section; belongs to the 3-hydroxyacyl-CoA dehydrogenase family.</text>
</comment>
<dbReference type="Proteomes" id="UP000316714">
    <property type="component" value="Unassembled WGS sequence"/>
</dbReference>
<dbReference type="InterPro" id="IPR006176">
    <property type="entry name" value="3-OHacyl-CoA_DH_NAD-bd"/>
</dbReference>
<evidence type="ECO:0000259" key="13">
    <source>
        <dbReference type="Pfam" id="PF00725"/>
    </source>
</evidence>
<dbReference type="GO" id="GO:0016509">
    <property type="term" value="F:long-chain (3S)-3-hydroxyacyl-CoA dehydrogenase (NAD+) activity"/>
    <property type="evidence" value="ECO:0007669"/>
    <property type="project" value="TreeGrafter"/>
</dbReference>
<keyword evidence="6" id="KW-0442">Lipid degradation</keyword>
<dbReference type="InterPro" id="IPR006180">
    <property type="entry name" value="3-OHacyl-CoA_DH_CS"/>
</dbReference>
<dbReference type="UniPathway" id="UPA00659"/>
<dbReference type="FunFam" id="3.40.50.720:FF:000009">
    <property type="entry name" value="Fatty oxidation complex, alpha subunit"/>
    <property type="match status" value="1"/>
</dbReference>